<protein>
    <recommendedName>
        <fullName evidence="7">Gnk2-homologous domain-containing protein</fullName>
    </recommendedName>
</protein>
<accession>A0AAD3XVU7</accession>
<dbReference type="InterPro" id="IPR002902">
    <property type="entry name" value="GNK2"/>
</dbReference>
<reference evidence="8" key="1">
    <citation type="submission" date="2023-05" db="EMBL/GenBank/DDBJ databases">
        <title>Nepenthes gracilis genome sequencing.</title>
        <authorList>
            <person name="Fukushima K."/>
        </authorList>
    </citation>
    <scope>NUCLEOTIDE SEQUENCE</scope>
    <source>
        <strain evidence="8">SING2019-196</strain>
    </source>
</reference>
<keyword evidence="9" id="KW-1185">Reference proteome</keyword>
<dbReference type="AlphaFoldDB" id="A0AAD3XVU7"/>
<comment type="caution">
    <text evidence="8">The sequence shown here is derived from an EMBL/GenBank/DDBJ whole genome shotgun (WGS) entry which is preliminary data.</text>
</comment>
<evidence type="ECO:0000256" key="3">
    <source>
        <dbReference type="ARBA" id="ARBA00022729"/>
    </source>
</evidence>
<proteinExistence type="inferred from homology"/>
<keyword evidence="3 6" id="KW-0732">Signal</keyword>
<dbReference type="FunFam" id="3.30.430.20:FF:000012">
    <property type="entry name" value="Cysteine-rich receptor-like protein kinase 25"/>
    <property type="match status" value="1"/>
</dbReference>
<evidence type="ECO:0000256" key="6">
    <source>
        <dbReference type="SAM" id="SignalP"/>
    </source>
</evidence>
<sequence length="273" mass="30753">MADLHNFLLIVVFSFQFSITSAQELTVKVNCSNESVHSQSYFDNLLRELSNADEAFDKSVEEESPYQVHGLYLFRGNATDQIFRRCVHNATSKTANLCPYTVGAKIVYDYCMSEDSNVSSLDILEYFKEIYMWNVKNITGTSVGSFDQVVTDTLSDIALEAAKGDRLGQKFATKEANYAADNRTLYALGQCTPDLSSLDCYTCLTDCIEQLPSCCSGKLGGRVQFLSCNIRYEIYSFYGNAPANRLPPPNGKSISQWHRNVYHFLTIRLSRKL</sequence>
<dbReference type="PANTHER" id="PTHR32411">
    <property type="entry name" value="CYSTEINE-RICH REPEAT SECRETORY PROTEIN 38-RELATED"/>
    <property type="match status" value="1"/>
</dbReference>
<feature type="domain" description="Gnk2-homologous" evidence="7">
    <location>
        <begin position="15"/>
        <end position="120"/>
    </location>
</feature>
<keyword evidence="2" id="KW-0964">Secreted</keyword>
<evidence type="ECO:0000256" key="2">
    <source>
        <dbReference type="ARBA" id="ARBA00022525"/>
    </source>
</evidence>
<comment type="subcellular location">
    <subcellularLocation>
        <location evidence="1">Secreted</location>
    </subcellularLocation>
</comment>
<evidence type="ECO:0000313" key="9">
    <source>
        <dbReference type="Proteomes" id="UP001279734"/>
    </source>
</evidence>
<keyword evidence="4" id="KW-0677">Repeat</keyword>
<dbReference type="Gene3D" id="3.30.430.20">
    <property type="entry name" value="Gnk2 domain, C-X8-C-X2-C motif"/>
    <property type="match status" value="2"/>
</dbReference>
<comment type="similarity">
    <text evidence="5">Belongs to the cysteine-rich repeat secretory protein family.</text>
</comment>
<dbReference type="PANTHER" id="PTHR32411:SF43">
    <property type="entry name" value="CYSTEINE-RICH REPEAT SECRETORY PROTEIN 38"/>
    <property type="match status" value="1"/>
</dbReference>
<dbReference type="CDD" id="cd23509">
    <property type="entry name" value="Gnk2-like"/>
    <property type="match status" value="2"/>
</dbReference>
<gene>
    <name evidence="8" type="ORF">Nepgr_021323</name>
</gene>
<dbReference type="InterPro" id="IPR050581">
    <property type="entry name" value="CRR_secretory_protein"/>
</dbReference>
<dbReference type="InterPro" id="IPR038408">
    <property type="entry name" value="GNK2_sf"/>
</dbReference>
<evidence type="ECO:0000313" key="8">
    <source>
        <dbReference type="EMBL" id="GMH19482.1"/>
    </source>
</evidence>
<dbReference type="GO" id="GO:0005576">
    <property type="term" value="C:extracellular region"/>
    <property type="evidence" value="ECO:0007669"/>
    <property type="project" value="UniProtKB-SubCell"/>
</dbReference>
<dbReference type="PROSITE" id="PS51473">
    <property type="entry name" value="GNK2"/>
    <property type="match status" value="2"/>
</dbReference>
<dbReference type="EMBL" id="BSYO01000020">
    <property type="protein sequence ID" value="GMH19482.1"/>
    <property type="molecule type" value="Genomic_DNA"/>
</dbReference>
<feature type="chain" id="PRO_5041965985" description="Gnk2-homologous domain-containing protein" evidence="6">
    <location>
        <begin position="23"/>
        <end position="273"/>
    </location>
</feature>
<evidence type="ECO:0000256" key="1">
    <source>
        <dbReference type="ARBA" id="ARBA00004613"/>
    </source>
</evidence>
<dbReference type="Pfam" id="PF01657">
    <property type="entry name" value="Stress-antifung"/>
    <property type="match status" value="2"/>
</dbReference>
<evidence type="ECO:0000259" key="7">
    <source>
        <dbReference type="PROSITE" id="PS51473"/>
    </source>
</evidence>
<feature type="domain" description="Gnk2-homologous" evidence="7">
    <location>
        <begin position="126"/>
        <end position="237"/>
    </location>
</feature>
<evidence type="ECO:0000256" key="4">
    <source>
        <dbReference type="ARBA" id="ARBA00022737"/>
    </source>
</evidence>
<name>A0AAD3XVU7_NEPGR</name>
<dbReference type="Proteomes" id="UP001279734">
    <property type="component" value="Unassembled WGS sequence"/>
</dbReference>
<evidence type="ECO:0000256" key="5">
    <source>
        <dbReference type="ARBA" id="ARBA00038515"/>
    </source>
</evidence>
<feature type="signal peptide" evidence="6">
    <location>
        <begin position="1"/>
        <end position="22"/>
    </location>
</feature>
<organism evidence="8 9">
    <name type="scientific">Nepenthes gracilis</name>
    <name type="common">Slender pitcher plant</name>
    <dbReference type="NCBI Taxonomy" id="150966"/>
    <lineage>
        <taxon>Eukaryota</taxon>
        <taxon>Viridiplantae</taxon>
        <taxon>Streptophyta</taxon>
        <taxon>Embryophyta</taxon>
        <taxon>Tracheophyta</taxon>
        <taxon>Spermatophyta</taxon>
        <taxon>Magnoliopsida</taxon>
        <taxon>eudicotyledons</taxon>
        <taxon>Gunneridae</taxon>
        <taxon>Pentapetalae</taxon>
        <taxon>Caryophyllales</taxon>
        <taxon>Nepenthaceae</taxon>
        <taxon>Nepenthes</taxon>
    </lineage>
</organism>